<protein>
    <submittedName>
        <fullName evidence="1">Uncharacterized protein</fullName>
    </submittedName>
</protein>
<reference evidence="2" key="1">
    <citation type="submission" date="2016-10" db="EMBL/GenBank/DDBJ databases">
        <authorList>
            <person name="Varghese N."/>
            <person name="Submissions S."/>
        </authorList>
    </citation>
    <scope>NUCLEOTIDE SEQUENCE [LARGE SCALE GENOMIC DNA]</scope>
    <source>
        <strain evidence="2">CGMCC 1.7666</strain>
    </source>
</reference>
<accession>A0A1G5B7B2</accession>
<evidence type="ECO:0000313" key="1">
    <source>
        <dbReference type="EMBL" id="SCX86005.1"/>
    </source>
</evidence>
<dbReference type="EMBL" id="FMVJ01000002">
    <property type="protein sequence ID" value="SCX86005.1"/>
    <property type="molecule type" value="Genomic_DNA"/>
</dbReference>
<proteinExistence type="predicted"/>
<name>A0A1G5B7B2_9HYPH</name>
<organism evidence="1 2">
    <name type="scientific">Microvirga guangxiensis</name>
    <dbReference type="NCBI Taxonomy" id="549386"/>
    <lineage>
        <taxon>Bacteria</taxon>
        <taxon>Pseudomonadati</taxon>
        <taxon>Pseudomonadota</taxon>
        <taxon>Alphaproteobacteria</taxon>
        <taxon>Hyphomicrobiales</taxon>
        <taxon>Methylobacteriaceae</taxon>
        <taxon>Microvirga</taxon>
    </lineage>
</organism>
<keyword evidence="2" id="KW-1185">Reference proteome</keyword>
<evidence type="ECO:0000313" key="2">
    <source>
        <dbReference type="Proteomes" id="UP000199569"/>
    </source>
</evidence>
<sequence length="189" mass="20874">MIIVRVWKDGEPCRGMARLRPLKGGQMDMSRFINIGYVTTFDTKPQLEAMANAFGQALTLDFSGLRSDHVKEFKDQFVQIAPGSYVMTNITCTFGNSKSWMGGDRSNPFAAESGSATPIHGANMIEVRPGEILDAGIIEIRSDNVGLFERRTGTVTASHASAQDQAKLREMFPNAGKRLRFSAFRHGIR</sequence>
<dbReference type="Proteomes" id="UP000199569">
    <property type="component" value="Unassembled WGS sequence"/>
</dbReference>
<gene>
    <name evidence="1" type="ORF">SAMN02927923_00147</name>
</gene>
<dbReference type="AlphaFoldDB" id="A0A1G5B7B2"/>